<feature type="compositionally biased region" description="Low complexity" evidence="1">
    <location>
        <begin position="52"/>
        <end position="78"/>
    </location>
</feature>
<feature type="compositionally biased region" description="Basic and acidic residues" evidence="1">
    <location>
        <begin position="217"/>
        <end position="233"/>
    </location>
</feature>
<feature type="region of interest" description="Disordered" evidence="1">
    <location>
        <begin position="217"/>
        <end position="239"/>
    </location>
</feature>
<proteinExistence type="predicted"/>
<organism evidence="2 3">
    <name type="scientific">Chenopodium quinoa</name>
    <name type="common">Quinoa</name>
    <dbReference type="NCBI Taxonomy" id="63459"/>
    <lineage>
        <taxon>Eukaryota</taxon>
        <taxon>Viridiplantae</taxon>
        <taxon>Streptophyta</taxon>
        <taxon>Embryophyta</taxon>
        <taxon>Tracheophyta</taxon>
        <taxon>Spermatophyta</taxon>
        <taxon>Magnoliopsida</taxon>
        <taxon>eudicotyledons</taxon>
        <taxon>Gunneridae</taxon>
        <taxon>Pentapetalae</taxon>
        <taxon>Caryophyllales</taxon>
        <taxon>Chenopodiaceae</taxon>
        <taxon>Chenopodioideae</taxon>
        <taxon>Atripliceae</taxon>
        <taxon>Chenopodium</taxon>
    </lineage>
</organism>
<evidence type="ECO:0000313" key="2">
    <source>
        <dbReference type="EnsemblPlants" id="AUR62028607-RA:cds"/>
    </source>
</evidence>
<feature type="compositionally biased region" description="Basic and acidic residues" evidence="1">
    <location>
        <begin position="99"/>
        <end position="116"/>
    </location>
</feature>
<keyword evidence="3" id="KW-1185">Reference proteome</keyword>
<feature type="region of interest" description="Disordered" evidence="1">
    <location>
        <begin position="99"/>
        <end position="118"/>
    </location>
</feature>
<feature type="region of interest" description="Disordered" evidence="1">
    <location>
        <begin position="1"/>
        <end position="20"/>
    </location>
</feature>
<name>A0A803MFL3_CHEQI</name>
<dbReference type="EnsemblPlants" id="AUR62028607-RA">
    <property type="protein sequence ID" value="AUR62028607-RA:cds"/>
    <property type="gene ID" value="AUR62028607"/>
</dbReference>
<accession>A0A803MFL3</accession>
<sequence>METEDYNISTNTAAVGPSTPDLTAAYASRRFFISSPGRSNSIVDSLSLSSSTLFSSPVGEEAEESSSSSPAARVAGGVPVHTYSPNPYVDFRRSMQEMVESRDLEKGTSGKSKDQGQRNIISSEIHGKNLGGSHFEALNEQVNEESSMEDIARAKNKEVIDITKDSTIAYENIENNPLMEIVSLGNISQNPLDKFQKDISFNFGKDKLSQNKISSIDKNKNKKDFKNSYKQKDSQTAPLVPVTNLEANRQATQKNPTPGKENQQPLVDIPIKQNTEEVIQEVALEVVNNAESESTSNASPSVEYTENWSLSHANTIPKCTLVVNLGLSSSSAALVLRLDRKGQEEKMKIELQTTTEYKLTARLHTAQAMNEV</sequence>
<feature type="region of interest" description="Disordered" evidence="1">
    <location>
        <begin position="52"/>
        <end position="87"/>
    </location>
</feature>
<evidence type="ECO:0000313" key="3">
    <source>
        <dbReference type="Proteomes" id="UP000596660"/>
    </source>
</evidence>
<dbReference type="Proteomes" id="UP000596660">
    <property type="component" value="Unplaced"/>
</dbReference>
<reference evidence="2" key="2">
    <citation type="submission" date="2021-03" db="UniProtKB">
        <authorList>
            <consortium name="EnsemblPlants"/>
        </authorList>
    </citation>
    <scope>IDENTIFICATION</scope>
</reference>
<reference evidence="2" key="1">
    <citation type="journal article" date="2017" name="Nature">
        <title>The genome of Chenopodium quinoa.</title>
        <authorList>
            <person name="Jarvis D.E."/>
            <person name="Ho Y.S."/>
            <person name="Lightfoot D.J."/>
            <person name="Schmoeckel S.M."/>
            <person name="Li B."/>
            <person name="Borm T.J.A."/>
            <person name="Ohyanagi H."/>
            <person name="Mineta K."/>
            <person name="Michell C.T."/>
            <person name="Saber N."/>
            <person name="Kharbatia N.M."/>
            <person name="Rupper R.R."/>
            <person name="Sharp A.R."/>
            <person name="Dally N."/>
            <person name="Boughton B.A."/>
            <person name="Woo Y.H."/>
            <person name="Gao G."/>
            <person name="Schijlen E.G.W.M."/>
            <person name="Guo X."/>
            <person name="Momin A.A."/>
            <person name="Negrao S."/>
            <person name="Al-Babili S."/>
            <person name="Gehring C."/>
            <person name="Roessner U."/>
            <person name="Jung C."/>
            <person name="Murphy K."/>
            <person name="Arold S.T."/>
            <person name="Gojobori T."/>
            <person name="van der Linden C.G."/>
            <person name="van Loo E.N."/>
            <person name="Jellen E.N."/>
            <person name="Maughan P.J."/>
            <person name="Tester M."/>
        </authorList>
    </citation>
    <scope>NUCLEOTIDE SEQUENCE [LARGE SCALE GENOMIC DNA]</scope>
    <source>
        <strain evidence="2">cv. PI 614886</strain>
    </source>
</reference>
<evidence type="ECO:0000256" key="1">
    <source>
        <dbReference type="SAM" id="MobiDB-lite"/>
    </source>
</evidence>
<protein>
    <submittedName>
        <fullName evidence="2">Uncharacterized protein</fullName>
    </submittedName>
</protein>
<dbReference type="Gramene" id="AUR62028607-RA">
    <property type="protein sequence ID" value="AUR62028607-RA:cds"/>
    <property type="gene ID" value="AUR62028607"/>
</dbReference>
<dbReference type="AlphaFoldDB" id="A0A803MFL3"/>
<feature type="compositionally biased region" description="Polar residues" evidence="1">
    <location>
        <begin position="1"/>
        <end position="13"/>
    </location>
</feature>